<dbReference type="InterPro" id="IPR035906">
    <property type="entry name" value="MetI-like_sf"/>
</dbReference>
<keyword evidence="5 8" id="KW-0812">Transmembrane</keyword>
<dbReference type="Gene3D" id="1.10.3720.10">
    <property type="entry name" value="MetI-like"/>
    <property type="match status" value="1"/>
</dbReference>
<dbReference type="Proteomes" id="UP000619295">
    <property type="component" value="Unassembled WGS sequence"/>
</dbReference>
<feature type="transmembrane region" description="Helical" evidence="8">
    <location>
        <begin position="31"/>
        <end position="57"/>
    </location>
</feature>
<dbReference type="GO" id="GO:0005886">
    <property type="term" value="C:plasma membrane"/>
    <property type="evidence" value="ECO:0007669"/>
    <property type="project" value="UniProtKB-SubCell"/>
</dbReference>
<dbReference type="RefSeq" id="WP_191123203.1">
    <property type="nucleotide sequence ID" value="NZ_JACXWY010000001.1"/>
</dbReference>
<feature type="transmembrane region" description="Helical" evidence="8">
    <location>
        <begin position="221"/>
        <end position="243"/>
    </location>
</feature>
<feature type="transmembrane region" description="Helical" evidence="8">
    <location>
        <begin position="111"/>
        <end position="128"/>
    </location>
</feature>
<evidence type="ECO:0000256" key="1">
    <source>
        <dbReference type="ARBA" id="ARBA00004651"/>
    </source>
</evidence>
<dbReference type="InterPro" id="IPR000515">
    <property type="entry name" value="MetI-like"/>
</dbReference>
<dbReference type="GO" id="GO:0055085">
    <property type="term" value="P:transmembrane transport"/>
    <property type="evidence" value="ECO:0007669"/>
    <property type="project" value="InterPro"/>
</dbReference>
<dbReference type="PANTHER" id="PTHR42929:SF5">
    <property type="entry name" value="ABC TRANSPORTER PERMEASE PROTEIN"/>
    <property type="match status" value="1"/>
</dbReference>
<evidence type="ECO:0000256" key="5">
    <source>
        <dbReference type="ARBA" id="ARBA00022692"/>
    </source>
</evidence>
<dbReference type="PROSITE" id="PS50928">
    <property type="entry name" value="ABC_TM1"/>
    <property type="match status" value="1"/>
</dbReference>
<dbReference type="CDD" id="cd06261">
    <property type="entry name" value="TM_PBP2"/>
    <property type="match status" value="1"/>
</dbReference>
<comment type="similarity">
    <text evidence="2">Belongs to the binding-protein-dependent transport system permease family. CysTW subfamily.</text>
</comment>
<organism evidence="10 11">
    <name type="scientific">Bosea spartocytisi</name>
    <dbReference type="NCBI Taxonomy" id="2773451"/>
    <lineage>
        <taxon>Bacteria</taxon>
        <taxon>Pseudomonadati</taxon>
        <taxon>Pseudomonadota</taxon>
        <taxon>Alphaproteobacteria</taxon>
        <taxon>Hyphomicrobiales</taxon>
        <taxon>Boseaceae</taxon>
        <taxon>Bosea</taxon>
    </lineage>
</organism>
<sequence length="296" mass="32023">MAVELTRPALAAEAPALPARALLVTLLRPPFILYVPAALFLTAFFLIPLGLVVWMSVSDPEFGFGNYATFFGSRYDLAVLARTFQTAFVVTLASLVFAYPIAYVAARRGGAVGGFLLGVVALSFWTSFLVRTYAWMVILGAKGPVVGLLTALGVSPPPRLLFTTFAATFAMAHMLVPFMVLALYAVMKRIDESYMRAAASLGARPLRAFLTVYFPQSLPGVVNGATLVFITCLGFYVTPTLIGSPQDKMIAGRIGQEIEQLLDFGAASATSMILLAAALALFTLYDRFFGLDRMWR</sequence>
<proteinExistence type="inferred from homology"/>
<feature type="domain" description="ABC transmembrane type-1" evidence="9">
    <location>
        <begin position="80"/>
        <end position="285"/>
    </location>
</feature>
<dbReference type="PANTHER" id="PTHR42929">
    <property type="entry name" value="INNER MEMBRANE ABC TRANSPORTER PERMEASE PROTEIN YDCU-RELATED-RELATED"/>
    <property type="match status" value="1"/>
</dbReference>
<dbReference type="EMBL" id="JACXWY010000001">
    <property type="protein sequence ID" value="MBD3844459.1"/>
    <property type="molecule type" value="Genomic_DNA"/>
</dbReference>
<keyword evidence="6 8" id="KW-1133">Transmembrane helix</keyword>
<evidence type="ECO:0000256" key="7">
    <source>
        <dbReference type="ARBA" id="ARBA00023136"/>
    </source>
</evidence>
<feature type="transmembrane region" description="Helical" evidence="8">
    <location>
        <begin position="77"/>
        <end position="99"/>
    </location>
</feature>
<keyword evidence="4" id="KW-1003">Cell membrane</keyword>
<dbReference type="AlphaFoldDB" id="A0A927E901"/>
<evidence type="ECO:0000256" key="4">
    <source>
        <dbReference type="ARBA" id="ARBA00022475"/>
    </source>
</evidence>
<dbReference type="Pfam" id="PF00528">
    <property type="entry name" value="BPD_transp_1"/>
    <property type="match status" value="1"/>
</dbReference>
<gene>
    <name evidence="10" type="ORF">IED13_02015</name>
</gene>
<evidence type="ECO:0000313" key="11">
    <source>
        <dbReference type="Proteomes" id="UP000619295"/>
    </source>
</evidence>
<evidence type="ECO:0000259" key="9">
    <source>
        <dbReference type="PROSITE" id="PS50928"/>
    </source>
</evidence>
<name>A0A927E901_9HYPH</name>
<evidence type="ECO:0000256" key="8">
    <source>
        <dbReference type="RuleBase" id="RU363032"/>
    </source>
</evidence>
<evidence type="ECO:0000256" key="2">
    <source>
        <dbReference type="ARBA" id="ARBA00007069"/>
    </source>
</evidence>
<comment type="caution">
    <text evidence="10">The sequence shown here is derived from an EMBL/GenBank/DDBJ whole genome shotgun (WGS) entry which is preliminary data.</text>
</comment>
<keyword evidence="11" id="KW-1185">Reference proteome</keyword>
<dbReference type="SUPFAM" id="SSF161098">
    <property type="entry name" value="MetI-like"/>
    <property type="match status" value="1"/>
</dbReference>
<keyword evidence="7 8" id="KW-0472">Membrane</keyword>
<evidence type="ECO:0000256" key="3">
    <source>
        <dbReference type="ARBA" id="ARBA00022448"/>
    </source>
</evidence>
<comment type="subcellular location">
    <subcellularLocation>
        <location evidence="1 8">Cell membrane</location>
        <topology evidence="1 8">Multi-pass membrane protein</topology>
    </subcellularLocation>
</comment>
<protein>
    <submittedName>
        <fullName evidence="10">ABC transporter permease</fullName>
    </submittedName>
</protein>
<feature type="transmembrane region" description="Helical" evidence="8">
    <location>
        <begin position="264"/>
        <end position="285"/>
    </location>
</feature>
<feature type="transmembrane region" description="Helical" evidence="8">
    <location>
        <begin position="161"/>
        <end position="186"/>
    </location>
</feature>
<accession>A0A927E901</accession>
<evidence type="ECO:0000256" key="6">
    <source>
        <dbReference type="ARBA" id="ARBA00022989"/>
    </source>
</evidence>
<reference evidence="10" key="1">
    <citation type="submission" date="2020-09" db="EMBL/GenBank/DDBJ databases">
        <title>Bosea spartocytisi sp. nov. a root nodule endophyte of Spartocytisus supranubius in the high mountain ecosystem fo the Teide National Park (Canary Islands, Spain).</title>
        <authorList>
            <person name="Pulido-Suarez L."/>
            <person name="Peix A."/>
            <person name="Igual J.M."/>
            <person name="Socas-Perez N."/>
            <person name="Velazquez E."/>
            <person name="Flores-Felix J.D."/>
            <person name="Leon-Barrios M."/>
        </authorList>
    </citation>
    <scope>NUCLEOTIDE SEQUENCE</scope>
    <source>
        <strain evidence="10">SSUT16</strain>
    </source>
</reference>
<keyword evidence="3 8" id="KW-0813">Transport</keyword>
<evidence type="ECO:0000313" key="10">
    <source>
        <dbReference type="EMBL" id="MBD3844459.1"/>
    </source>
</evidence>